<gene>
    <name evidence="1" type="ORF">QGM71_20780</name>
</gene>
<comment type="caution">
    <text evidence="1">The sequence shown here is derived from an EMBL/GenBank/DDBJ whole genome shotgun (WGS) entry which is preliminary data.</text>
</comment>
<dbReference type="EMBL" id="JARZFX010000021">
    <property type="protein sequence ID" value="MEC5425893.1"/>
    <property type="molecule type" value="Genomic_DNA"/>
</dbReference>
<proteinExistence type="predicted"/>
<organism evidence="1 2">
    <name type="scientific">Virgibacillus tibetensis</name>
    <dbReference type="NCBI Taxonomy" id="3042313"/>
    <lineage>
        <taxon>Bacteria</taxon>
        <taxon>Bacillati</taxon>
        <taxon>Bacillota</taxon>
        <taxon>Bacilli</taxon>
        <taxon>Bacillales</taxon>
        <taxon>Bacillaceae</taxon>
        <taxon>Virgibacillus</taxon>
    </lineage>
</organism>
<accession>A0ABU6KKS5</accession>
<evidence type="ECO:0000313" key="2">
    <source>
        <dbReference type="Proteomes" id="UP001335737"/>
    </source>
</evidence>
<dbReference type="RefSeq" id="WP_327609423.1">
    <property type="nucleotide sequence ID" value="NZ_JARZFX010000021.1"/>
</dbReference>
<keyword evidence="2" id="KW-1185">Reference proteome</keyword>
<dbReference type="Proteomes" id="UP001335737">
    <property type="component" value="Unassembled WGS sequence"/>
</dbReference>
<sequence>MKTSVYVSLEMQGGTNRLVEALVLRGFPVQVKNDFISLRNGSNRDYEELKGFLDKLNIPVFWNENQFQLLVNRLPLQKVREIVRYKGRNYQFHAQGYHFKWRTFANRRYGIRTNTTELCPYTAIMVRALNEAGIVTLSGCNGHGHHSPNFQLSGVYYGIWFSLIQKRYLNDLSLNYTWKVRLGQGFSPSKVYACKSSNQQWDMIKVLADCEKMALTLTSHASDIRELKQNCFKRGMKETAESLKSDGQFNKLSGWMKNKIDAVQ</sequence>
<protein>
    <submittedName>
        <fullName evidence="1">Uncharacterized protein</fullName>
    </submittedName>
</protein>
<evidence type="ECO:0000313" key="1">
    <source>
        <dbReference type="EMBL" id="MEC5425893.1"/>
    </source>
</evidence>
<reference evidence="1 2" key="1">
    <citation type="journal article" date="2024" name="Int. J. Syst. Evol. Microbiol.">
        <title>Virgibacillus tibetensis sp. nov., isolated from salt lake on the Tibetan Plateau of China.</title>
        <authorList>
            <person name="Phurbu D."/>
            <person name="Liu Z.-X."/>
            <person name="Wang R."/>
            <person name="Zheng Y.-Y."/>
            <person name="Liu H.-C."/>
            <person name="Zhou Y.-G."/>
            <person name="Yu Y.-J."/>
            <person name="Li A.-H."/>
        </authorList>
    </citation>
    <scope>NUCLEOTIDE SEQUENCE [LARGE SCALE GENOMIC DNA]</scope>
    <source>
        <strain evidence="1 2">C22-A2</strain>
    </source>
</reference>
<name>A0ABU6KKS5_9BACI</name>